<keyword evidence="4" id="KW-0862">Zinc</keyword>
<dbReference type="Proteomes" id="UP000046393">
    <property type="component" value="Unplaced"/>
</dbReference>
<feature type="domain" description="C2H2-type" evidence="8">
    <location>
        <begin position="252"/>
        <end position="279"/>
    </location>
</feature>
<keyword evidence="3 6" id="KW-0863">Zinc-finger</keyword>
<feature type="region of interest" description="Disordered" evidence="7">
    <location>
        <begin position="88"/>
        <end position="130"/>
    </location>
</feature>
<proteinExistence type="predicted"/>
<dbReference type="FunFam" id="3.30.160.60:FF:000112">
    <property type="entry name" value="Mds1 and evi1 complex locus protein"/>
    <property type="match status" value="1"/>
</dbReference>
<dbReference type="GO" id="GO:0000978">
    <property type="term" value="F:RNA polymerase II cis-regulatory region sequence-specific DNA binding"/>
    <property type="evidence" value="ECO:0007669"/>
    <property type="project" value="TreeGrafter"/>
</dbReference>
<evidence type="ECO:0000256" key="5">
    <source>
        <dbReference type="ARBA" id="ARBA00023242"/>
    </source>
</evidence>
<dbReference type="PANTHER" id="PTHR24393">
    <property type="entry name" value="ZINC FINGER PROTEIN"/>
    <property type="match status" value="1"/>
</dbReference>
<sequence>MQYKVNDGWQCHGCNASFPSHSALLKHRSVCESQMTALSTLYKPMPAGQSLLAIQQYWHPLLHLAAARQSQLSNYTNAFLSSAKEYNKLKSGSGSDGESSPRSSGQVSDLSPVERKLCSPKSNSETVNDINLSPLDLSLKSKEEIVVDDDSGEGEEKSNDKEDKSWTDSETRPASGSTSCSETATVLRPEPAKVDLAAATNPFTSSAFMQMLRRPFASYPTLLPPPHMVSFGQSQQAASSVPVLQKSNRDRYTCKFCTKVFPRSANLTRHLRTHTGEQPYKCQYCERSFSISSNLQRHVRNIHNKEKPFRCDRCDRCFGQQTNLDRHIKKHQTTENSNQASEATSIDKSPSLMLSFSAQSLLSHIAPQPQSNRAF</sequence>
<feature type="compositionally biased region" description="Polar residues" evidence="7">
    <location>
        <begin position="120"/>
        <end position="130"/>
    </location>
</feature>
<feature type="compositionally biased region" description="Polar residues" evidence="7">
    <location>
        <begin position="172"/>
        <end position="184"/>
    </location>
</feature>
<name>A0A0N5AX00_9BILA</name>
<evidence type="ECO:0000256" key="2">
    <source>
        <dbReference type="ARBA" id="ARBA00022737"/>
    </source>
</evidence>
<dbReference type="Pfam" id="PF00096">
    <property type="entry name" value="zf-C2H2"/>
    <property type="match status" value="4"/>
</dbReference>
<dbReference type="FunFam" id="3.30.160.60:FF:000159">
    <property type="entry name" value="Mds1 and evi1 complex locus protein"/>
    <property type="match status" value="1"/>
</dbReference>
<accession>A0A0N5AX00</accession>
<dbReference type="GO" id="GO:0008270">
    <property type="term" value="F:zinc ion binding"/>
    <property type="evidence" value="ECO:0007669"/>
    <property type="project" value="UniProtKB-KW"/>
</dbReference>
<feature type="domain" description="C2H2-type" evidence="8">
    <location>
        <begin position="280"/>
        <end position="308"/>
    </location>
</feature>
<dbReference type="SMART" id="SM00355">
    <property type="entry name" value="ZnF_C2H2"/>
    <property type="match status" value="4"/>
</dbReference>
<keyword evidence="1" id="KW-0479">Metal-binding</keyword>
<dbReference type="WBParaSite" id="SMUV_0000946701-mRNA-1">
    <property type="protein sequence ID" value="SMUV_0000946701-mRNA-1"/>
    <property type="gene ID" value="SMUV_0000946701"/>
</dbReference>
<feature type="region of interest" description="Disordered" evidence="7">
    <location>
        <begin position="143"/>
        <end position="186"/>
    </location>
</feature>
<organism evidence="9 10">
    <name type="scientific">Syphacia muris</name>
    <dbReference type="NCBI Taxonomy" id="451379"/>
    <lineage>
        <taxon>Eukaryota</taxon>
        <taxon>Metazoa</taxon>
        <taxon>Ecdysozoa</taxon>
        <taxon>Nematoda</taxon>
        <taxon>Chromadorea</taxon>
        <taxon>Rhabditida</taxon>
        <taxon>Spirurina</taxon>
        <taxon>Oxyuridomorpha</taxon>
        <taxon>Oxyuroidea</taxon>
        <taxon>Oxyuridae</taxon>
        <taxon>Syphacia</taxon>
    </lineage>
</organism>
<protein>
    <submittedName>
        <fullName evidence="10">Protein krueppel</fullName>
    </submittedName>
</protein>
<dbReference type="SUPFAM" id="SSF57667">
    <property type="entry name" value="beta-beta-alpha zinc fingers"/>
    <property type="match status" value="2"/>
</dbReference>
<feature type="domain" description="C2H2-type" evidence="8">
    <location>
        <begin position="309"/>
        <end position="336"/>
    </location>
</feature>
<evidence type="ECO:0000313" key="9">
    <source>
        <dbReference type="Proteomes" id="UP000046393"/>
    </source>
</evidence>
<reference evidence="10" key="1">
    <citation type="submission" date="2017-02" db="UniProtKB">
        <authorList>
            <consortium name="WormBaseParasite"/>
        </authorList>
    </citation>
    <scope>IDENTIFICATION</scope>
</reference>
<keyword evidence="5" id="KW-0539">Nucleus</keyword>
<dbReference type="AlphaFoldDB" id="A0A0N5AX00"/>
<dbReference type="GO" id="GO:0005634">
    <property type="term" value="C:nucleus"/>
    <property type="evidence" value="ECO:0007669"/>
    <property type="project" value="TreeGrafter"/>
</dbReference>
<dbReference type="InterPro" id="IPR013087">
    <property type="entry name" value="Znf_C2H2_type"/>
</dbReference>
<evidence type="ECO:0000313" key="10">
    <source>
        <dbReference type="WBParaSite" id="SMUV_0000946701-mRNA-1"/>
    </source>
</evidence>
<dbReference type="FunFam" id="3.30.160.60:FF:000929">
    <property type="entry name" value="Uncharacterized protein, isoform B"/>
    <property type="match status" value="1"/>
</dbReference>
<keyword evidence="2" id="KW-0677">Repeat</keyword>
<dbReference type="Gene3D" id="3.30.160.60">
    <property type="entry name" value="Classic Zinc Finger"/>
    <property type="match status" value="3"/>
</dbReference>
<evidence type="ECO:0000256" key="7">
    <source>
        <dbReference type="SAM" id="MobiDB-lite"/>
    </source>
</evidence>
<evidence type="ECO:0000256" key="4">
    <source>
        <dbReference type="ARBA" id="ARBA00022833"/>
    </source>
</evidence>
<feature type="compositionally biased region" description="Basic and acidic residues" evidence="7">
    <location>
        <begin position="154"/>
        <end position="171"/>
    </location>
</feature>
<evidence type="ECO:0000256" key="6">
    <source>
        <dbReference type="PROSITE-ProRule" id="PRU00042"/>
    </source>
</evidence>
<dbReference type="PROSITE" id="PS50157">
    <property type="entry name" value="ZINC_FINGER_C2H2_2"/>
    <property type="match status" value="3"/>
</dbReference>
<evidence type="ECO:0000256" key="1">
    <source>
        <dbReference type="ARBA" id="ARBA00022723"/>
    </source>
</evidence>
<dbReference type="PANTHER" id="PTHR24393:SF136">
    <property type="entry name" value="LD28458P-RELATED"/>
    <property type="match status" value="1"/>
</dbReference>
<dbReference type="STRING" id="451379.A0A0N5AX00"/>
<evidence type="ECO:0000256" key="3">
    <source>
        <dbReference type="ARBA" id="ARBA00022771"/>
    </source>
</evidence>
<keyword evidence="9" id="KW-1185">Reference proteome</keyword>
<dbReference type="PROSITE" id="PS00028">
    <property type="entry name" value="ZINC_FINGER_C2H2_1"/>
    <property type="match status" value="3"/>
</dbReference>
<feature type="compositionally biased region" description="Low complexity" evidence="7">
    <location>
        <begin position="91"/>
        <end position="105"/>
    </location>
</feature>
<dbReference type="GO" id="GO:0001228">
    <property type="term" value="F:DNA-binding transcription activator activity, RNA polymerase II-specific"/>
    <property type="evidence" value="ECO:0007669"/>
    <property type="project" value="TreeGrafter"/>
</dbReference>
<dbReference type="InterPro" id="IPR036236">
    <property type="entry name" value="Znf_C2H2_sf"/>
</dbReference>
<evidence type="ECO:0000259" key="8">
    <source>
        <dbReference type="PROSITE" id="PS50157"/>
    </source>
</evidence>